<gene>
    <name evidence="8 9" type="primary">ybeY</name>
    <name evidence="9" type="ORF">EVB01_01840</name>
</gene>
<dbReference type="InterPro" id="IPR020549">
    <property type="entry name" value="YbeY_CS"/>
</dbReference>
<keyword evidence="2 8" id="KW-0690">Ribosome biogenesis</keyword>
<dbReference type="Gene3D" id="3.40.390.30">
    <property type="entry name" value="Metalloproteases ('zincins'), catalytic domain"/>
    <property type="match status" value="1"/>
</dbReference>
<keyword evidence="8" id="KW-0963">Cytoplasm</keyword>
<sequence length="160" mass="18464">MHMTILINKKLSLNILNYNGKEISSELESRLELLAEHILCDQNLHKLKINLKLVSSNEMIKLNRDFRAKDLDTNVLSFPAEKDIQKISGELGDIAISMPYIQNESQNLNRGLDDHMMHLLAHGILHLLGFDHQKNQDANIMEAQEIKYLEFFKIANPYLI</sequence>
<dbReference type="PROSITE" id="PS01306">
    <property type="entry name" value="UPF0054"/>
    <property type="match status" value="1"/>
</dbReference>
<evidence type="ECO:0000256" key="1">
    <source>
        <dbReference type="ARBA" id="ARBA00010875"/>
    </source>
</evidence>
<evidence type="ECO:0000256" key="3">
    <source>
        <dbReference type="ARBA" id="ARBA00022722"/>
    </source>
</evidence>
<dbReference type="EMBL" id="SHBN01000027">
    <property type="protein sequence ID" value="RZO11854.1"/>
    <property type="molecule type" value="Genomic_DNA"/>
</dbReference>
<keyword evidence="3 8" id="KW-0540">Nuclease</keyword>
<dbReference type="GO" id="GO:0006364">
    <property type="term" value="P:rRNA processing"/>
    <property type="evidence" value="ECO:0007669"/>
    <property type="project" value="UniProtKB-UniRule"/>
</dbReference>
<organism evidence="9 10">
    <name type="scientific">SAR86 cluster bacterium</name>
    <dbReference type="NCBI Taxonomy" id="2030880"/>
    <lineage>
        <taxon>Bacteria</taxon>
        <taxon>Pseudomonadati</taxon>
        <taxon>Pseudomonadota</taxon>
        <taxon>Gammaproteobacteria</taxon>
        <taxon>SAR86 cluster</taxon>
    </lineage>
</organism>
<dbReference type="GO" id="GO:0008270">
    <property type="term" value="F:zinc ion binding"/>
    <property type="evidence" value="ECO:0007669"/>
    <property type="project" value="UniProtKB-UniRule"/>
</dbReference>
<accession>A0A520LSC1</accession>
<comment type="similarity">
    <text evidence="1 8">Belongs to the endoribonuclease YbeY family.</text>
</comment>
<keyword evidence="6 8" id="KW-0378">Hydrolase</keyword>
<dbReference type="PANTHER" id="PTHR46986:SF1">
    <property type="entry name" value="ENDORIBONUCLEASE YBEY, CHLOROPLASTIC"/>
    <property type="match status" value="1"/>
</dbReference>
<dbReference type="Pfam" id="PF02130">
    <property type="entry name" value="YbeY"/>
    <property type="match status" value="1"/>
</dbReference>
<feature type="binding site" evidence="8">
    <location>
        <position position="126"/>
    </location>
    <ligand>
        <name>Zn(2+)</name>
        <dbReference type="ChEBI" id="CHEBI:29105"/>
        <note>catalytic</note>
    </ligand>
</feature>
<dbReference type="InterPro" id="IPR023091">
    <property type="entry name" value="MetalPrtase_cat_dom_sf_prd"/>
</dbReference>
<feature type="binding site" evidence="8">
    <location>
        <position position="122"/>
    </location>
    <ligand>
        <name>Zn(2+)</name>
        <dbReference type="ChEBI" id="CHEBI:29105"/>
        <note>catalytic</note>
    </ligand>
</feature>
<dbReference type="InterPro" id="IPR002036">
    <property type="entry name" value="YbeY"/>
</dbReference>
<protein>
    <recommendedName>
        <fullName evidence="8">Endoribonuclease YbeY</fullName>
        <ecNumber evidence="8">3.1.-.-</ecNumber>
    </recommendedName>
</protein>
<dbReference type="PANTHER" id="PTHR46986">
    <property type="entry name" value="ENDORIBONUCLEASE YBEY, CHLOROPLASTIC"/>
    <property type="match status" value="1"/>
</dbReference>
<dbReference type="GO" id="GO:0004521">
    <property type="term" value="F:RNA endonuclease activity"/>
    <property type="evidence" value="ECO:0007669"/>
    <property type="project" value="UniProtKB-UniRule"/>
</dbReference>
<proteinExistence type="inferred from homology"/>
<evidence type="ECO:0000256" key="2">
    <source>
        <dbReference type="ARBA" id="ARBA00022517"/>
    </source>
</evidence>
<dbReference type="Proteomes" id="UP000319023">
    <property type="component" value="Unassembled WGS sequence"/>
</dbReference>
<keyword evidence="7 8" id="KW-0862">Zinc</keyword>
<comment type="cofactor">
    <cofactor evidence="8">
        <name>Zn(2+)</name>
        <dbReference type="ChEBI" id="CHEBI:29105"/>
    </cofactor>
    <text evidence="8">Binds 1 zinc ion.</text>
</comment>
<evidence type="ECO:0000256" key="7">
    <source>
        <dbReference type="ARBA" id="ARBA00022833"/>
    </source>
</evidence>
<comment type="function">
    <text evidence="8">Single strand-specific metallo-endoribonuclease involved in late-stage 70S ribosome quality control and in maturation of the 3' terminus of the 16S rRNA.</text>
</comment>
<evidence type="ECO:0000256" key="6">
    <source>
        <dbReference type="ARBA" id="ARBA00022801"/>
    </source>
</evidence>
<evidence type="ECO:0000256" key="4">
    <source>
        <dbReference type="ARBA" id="ARBA00022723"/>
    </source>
</evidence>
<name>A0A520LSC1_9GAMM</name>
<dbReference type="GO" id="GO:0005737">
    <property type="term" value="C:cytoplasm"/>
    <property type="evidence" value="ECO:0007669"/>
    <property type="project" value="UniProtKB-SubCell"/>
</dbReference>
<evidence type="ECO:0000313" key="9">
    <source>
        <dbReference type="EMBL" id="RZO11854.1"/>
    </source>
</evidence>
<reference evidence="9 10" key="1">
    <citation type="submission" date="2019-02" db="EMBL/GenBank/DDBJ databases">
        <title>Prokaryotic population dynamics and viral predation in marine succession experiment using metagenomics: the confinement effect.</title>
        <authorList>
            <person name="Haro-Moreno J.M."/>
            <person name="Rodriguez-Valera F."/>
            <person name="Lopez-Perez M."/>
        </authorList>
    </citation>
    <scope>NUCLEOTIDE SEQUENCE [LARGE SCALE GENOMIC DNA]</scope>
    <source>
        <strain evidence="9">MED-G168</strain>
    </source>
</reference>
<dbReference type="AlphaFoldDB" id="A0A520LSC1"/>
<evidence type="ECO:0000256" key="8">
    <source>
        <dbReference type="HAMAP-Rule" id="MF_00009"/>
    </source>
</evidence>
<keyword evidence="8" id="KW-0698">rRNA processing</keyword>
<comment type="caution">
    <text evidence="9">The sequence shown here is derived from an EMBL/GenBank/DDBJ whole genome shotgun (WGS) entry which is preliminary data.</text>
</comment>
<evidence type="ECO:0000313" key="10">
    <source>
        <dbReference type="Proteomes" id="UP000319023"/>
    </source>
</evidence>
<evidence type="ECO:0000256" key="5">
    <source>
        <dbReference type="ARBA" id="ARBA00022759"/>
    </source>
</evidence>
<comment type="subcellular location">
    <subcellularLocation>
        <location evidence="8">Cytoplasm</location>
    </subcellularLocation>
</comment>
<dbReference type="EC" id="3.1.-.-" evidence="8"/>
<keyword evidence="4 8" id="KW-0479">Metal-binding</keyword>
<dbReference type="NCBIfam" id="TIGR00043">
    <property type="entry name" value="rRNA maturation RNase YbeY"/>
    <property type="match status" value="1"/>
</dbReference>
<dbReference type="HAMAP" id="MF_00009">
    <property type="entry name" value="Endoribonucl_YbeY"/>
    <property type="match status" value="1"/>
</dbReference>
<dbReference type="SUPFAM" id="SSF55486">
    <property type="entry name" value="Metalloproteases ('zincins'), catalytic domain"/>
    <property type="match status" value="1"/>
</dbReference>
<feature type="binding site" evidence="8">
    <location>
        <position position="132"/>
    </location>
    <ligand>
        <name>Zn(2+)</name>
        <dbReference type="ChEBI" id="CHEBI:29105"/>
        <note>catalytic</note>
    </ligand>
</feature>
<keyword evidence="5 8" id="KW-0255">Endonuclease</keyword>
<dbReference type="GO" id="GO:0004222">
    <property type="term" value="F:metalloendopeptidase activity"/>
    <property type="evidence" value="ECO:0007669"/>
    <property type="project" value="InterPro"/>
</dbReference>